<evidence type="ECO:0000259" key="17">
    <source>
        <dbReference type="PROSITE" id="PS51283"/>
    </source>
</evidence>
<dbReference type="InterPro" id="IPR013083">
    <property type="entry name" value="Znf_RING/FYVE/PHD"/>
</dbReference>
<feature type="domain" description="USP" evidence="15">
    <location>
        <begin position="135"/>
        <end position="559"/>
    </location>
</feature>
<evidence type="ECO:0000256" key="2">
    <source>
        <dbReference type="ARBA" id="ARBA00004300"/>
    </source>
</evidence>
<evidence type="ECO:0000259" key="16">
    <source>
        <dbReference type="PROSITE" id="PS50271"/>
    </source>
</evidence>
<dbReference type="Proteomes" id="UP001307889">
    <property type="component" value="Chromosome 6"/>
</dbReference>
<dbReference type="InterPro" id="IPR006615">
    <property type="entry name" value="Pept_C19_DUSP"/>
</dbReference>
<dbReference type="Gene3D" id="3.30.2230.10">
    <property type="entry name" value="DUSP-like"/>
    <property type="match status" value="2"/>
</dbReference>
<dbReference type="PROSITE" id="PS00972">
    <property type="entry name" value="USP_1"/>
    <property type="match status" value="1"/>
</dbReference>
<evidence type="ECO:0000256" key="3">
    <source>
        <dbReference type="ARBA" id="ARBA00004556"/>
    </source>
</evidence>
<dbReference type="InterPro" id="IPR001607">
    <property type="entry name" value="Znf_UBP"/>
</dbReference>
<evidence type="ECO:0000256" key="8">
    <source>
        <dbReference type="ARBA" id="ARBA00022737"/>
    </source>
</evidence>
<dbReference type="SUPFAM" id="SSF54001">
    <property type="entry name" value="Cysteine proteinases"/>
    <property type="match status" value="1"/>
</dbReference>
<evidence type="ECO:0000256" key="10">
    <source>
        <dbReference type="ARBA" id="ARBA00022833"/>
    </source>
</evidence>
<dbReference type="SMART" id="SM00695">
    <property type="entry name" value="DUSP"/>
    <property type="match status" value="2"/>
</dbReference>
<evidence type="ECO:0000313" key="19">
    <source>
        <dbReference type="Proteomes" id="UP001307889"/>
    </source>
</evidence>
<protein>
    <recommendedName>
        <fullName evidence="13">Ubiquitin carboxyl-terminal hydrolase</fullName>
        <ecNumber evidence="13">3.4.19.12</ecNumber>
    </recommendedName>
</protein>
<keyword evidence="8" id="KW-0677">Repeat</keyword>
<dbReference type="PROSITE" id="PS51283">
    <property type="entry name" value="DUSP"/>
    <property type="match status" value="1"/>
</dbReference>
<dbReference type="EC" id="3.4.19.12" evidence="13"/>
<dbReference type="Pfam" id="PF06337">
    <property type="entry name" value="DUSP"/>
    <property type="match status" value="2"/>
</dbReference>
<evidence type="ECO:0000256" key="9">
    <source>
        <dbReference type="ARBA" id="ARBA00022771"/>
    </source>
</evidence>
<evidence type="ECO:0000256" key="11">
    <source>
        <dbReference type="ARBA" id="ARBA00023212"/>
    </source>
</evidence>
<keyword evidence="5" id="KW-0963">Cytoplasm</keyword>
<reference evidence="18 19" key="1">
    <citation type="submission" date="2023-09" db="EMBL/GenBank/DDBJ databases">
        <title>Nesidiocoris tenuis whole genome shotgun sequence.</title>
        <authorList>
            <person name="Shibata T."/>
            <person name="Shimoda M."/>
            <person name="Kobayashi T."/>
            <person name="Uehara T."/>
        </authorList>
    </citation>
    <scope>NUCLEOTIDE SEQUENCE [LARGE SCALE GENOMIC DNA]</scope>
    <source>
        <strain evidence="18 19">Japan</strain>
    </source>
</reference>
<keyword evidence="19" id="KW-1185">Reference proteome</keyword>
<comment type="subcellular location">
    <subcellularLocation>
        <location evidence="2">Cytoplasm</location>
        <location evidence="2">Cytoskeleton</location>
        <location evidence="2">Microtubule organizing center</location>
        <location evidence="2">Centrosome</location>
    </subcellularLocation>
    <subcellularLocation>
        <location evidence="3">Cytoplasm</location>
        <location evidence="3">Perinuclear region</location>
    </subcellularLocation>
</comment>
<keyword evidence="13" id="KW-0833">Ubl conjugation pathway</keyword>
<evidence type="ECO:0000256" key="1">
    <source>
        <dbReference type="ARBA" id="ARBA00000707"/>
    </source>
</evidence>
<dbReference type="GO" id="GO:0016787">
    <property type="term" value="F:hydrolase activity"/>
    <property type="evidence" value="ECO:0007669"/>
    <property type="project" value="UniProtKB-KW"/>
</dbReference>
<feature type="compositionally biased region" description="Low complexity" evidence="14">
    <location>
        <begin position="749"/>
        <end position="763"/>
    </location>
</feature>
<dbReference type="EMBL" id="AP028914">
    <property type="protein sequence ID" value="BES95982.1"/>
    <property type="molecule type" value="Genomic_DNA"/>
</dbReference>
<dbReference type="SUPFAM" id="SSF57850">
    <property type="entry name" value="RING/U-box"/>
    <property type="match status" value="1"/>
</dbReference>
<dbReference type="InterPro" id="IPR035927">
    <property type="entry name" value="DUSP-like_sf"/>
</dbReference>
<dbReference type="PANTHER" id="PTHR21646">
    <property type="entry name" value="UBIQUITIN CARBOXYL-TERMINAL HYDROLASE"/>
    <property type="match status" value="1"/>
</dbReference>
<keyword evidence="11" id="KW-0206">Cytoskeleton</keyword>
<evidence type="ECO:0000256" key="13">
    <source>
        <dbReference type="RuleBase" id="RU366025"/>
    </source>
</evidence>
<feature type="compositionally biased region" description="Polar residues" evidence="14">
    <location>
        <begin position="764"/>
        <end position="773"/>
    </location>
</feature>
<evidence type="ECO:0000313" key="18">
    <source>
        <dbReference type="EMBL" id="BES95982.1"/>
    </source>
</evidence>
<keyword evidence="13" id="KW-0645">Protease</keyword>
<feature type="region of interest" description="Disordered" evidence="14">
    <location>
        <begin position="239"/>
        <end position="320"/>
    </location>
</feature>
<evidence type="ECO:0000256" key="7">
    <source>
        <dbReference type="ARBA" id="ARBA00022723"/>
    </source>
</evidence>
<dbReference type="CDD" id="cd02674">
    <property type="entry name" value="Peptidase_C19R"/>
    <property type="match status" value="1"/>
</dbReference>
<keyword evidence="13 18" id="KW-0378">Hydrolase</keyword>
<organism evidence="18 19">
    <name type="scientific">Nesidiocoris tenuis</name>
    <dbReference type="NCBI Taxonomy" id="355587"/>
    <lineage>
        <taxon>Eukaryota</taxon>
        <taxon>Metazoa</taxon>
        <taxon>Ecdysozoa</taxon>
        <taxon>Arthropoda</taxon>
        <taxon>Hexapoda</taxon>
        <taxon>Insecta</taxon>
        <taxon>Pterygota</taxon>
        <taxon>Neoptera</taxon>
        <taxon>Paraneoptera</taxon>
        <taxon>Hemiptera</taxon>
        <taxon>Heteroptera</taxon>
        <taxon>Panheteroptera</taxon>
        <taxon>Cimicomorpha</taxon>
        <taxon>Miridae</taxon>
        <taxon>Dicyphina</taxon>
        <taxon>Nesidiocoris</taxon>
    </lineage>
</organism>
<keyword evidence="9 12" id="KW-0863">Zinc-finger</keyword>
<dbReference type="SUPFAM" id="SSF143791">
    <property type="entry name" value="DUSP-like"/>
    <property type="match status" value="2"/>
</dbReference>
<feature type="region of interest" description="Disordered" evidence="14">
    <location>
        <begin position="722"/>
        <end position="773"/>
    </location>
</feature>
<evidence type="ECO:0000256" key="12">
    <source>
        <dbReference type="PROSITE-ProRule" id="PRU00502"/>
    </source>
</evidence>
<evidence type="ECO:0000256" key="4">
    <source>
        <dbReference type="ARBA" id="ARBA00008269"/>
    </source>
</evidence>
<dbReference type="InterPro" id="IPR001394">
    <property type="entry name" value="Peptidase_C19_UCH"/>
</dbReference>
<evidence type="ECO:0000256" key="6">
    <source>
        <dbReference type="ARBA" id="ARBA00022583"/>
    </source>
</evidence>
<feature type="compositionally biased region" description="Polar residues" evidence="14">
    <location>
        <begin position="277"/>
        <end position="298"/>
    </location>
</feature>
<accession>A0ABN7AUX0</accession>
<sequence>MSANADTFTDLTSCTCPHILELDQDSLFQTQEHFEERLSSNDLECSLCAEASPWDGVRGENLWICLHPECLQVTCSDFTPSHSFLHHKNCPGHAVHLNTSTLRIWCHECELDIIISDEDSQELPNRKQLRPRGLTGLQNLGNTCYMNSALQALANTPPLVNYILSRSFTDEDRGTRSRMLINSFHSLISEMWSLKRHLYVPPPHILAAIRATHPMFRGFQQHDSQEFLRCLMDQLHEEMKSPCPEPLTPQVNLETESDDDGNSSEGEEYETCDSGVSERSSLSEDTNQLKPMSLSRSPSPEGKNKRKPSQGNQTGTPAKSKKTFYRSIISDIFDGTLLSSVQCLTCNRVSTRVETFQDLSLPIPNRDHLNILHQNNVPGPPKCTHLYSREQGWYSWIWDWFCSWFWGPVVSLHDCLSAFFSADELKGDNMYSCDKCNKLRNGIKFSKVLKTPEVLCIHFKRFRHDLVFSSKISSFIKFPMEGLDIKPYVHEDCQGGITKYNLISVICHHGASGSGGHYTCYALNSDSNQWYHYDDSCVTKVSKQTVNSSQAYVLFYLKDSAKSIRWRKRFHNMEQATMSEAKTHLISSHWINKFLTFSEPGPIDNRELVEGNNWIPTDDDNSCERISASVWNFLVSTFKGGPPVTVENYLAAMNARNGIVGPTYAVPVAWLNQWEAYKKGLSSEPPGPIDTSNIANGLVCEVTQAQWEMLVGFYGGGPPIILREGTPTPSIDEIQEPPPPDCISERSDSGLLTQSTTDSTSTQPSVSEDNTVV</sequence>
<keyword evidence="7" id="KW-0479">Metal-binding</keyword>
<feature type="domain" description="UBP-type" evidence="16">
    <location>
        <begin position="29"/>
        <end position="136"/>
    </location>
</feature>
<keyword evidence="13" id="KW-0788">Thiol protease</keyword>
<dbReference type="PROSITE" id="PS50271">
    <property type="entry name" value="ZF_UBP"/>
    <property type="match status" value="1"/>
</dbReference>
<evidence type="ECO:0000256" key="14">
    <source>
        <dbReference type="SAM" id="MobiDB-lite"/>
    </source>
</evidence>
<dbReference type="Pfam" id="PF00443">
    <property type="entry name" value="UCH"/>
    <property type="match status" value="1"/>
</dbReference>
<dbReference type="InterPro" id="IPR038765">
    <property type="entry name" value="Papain-like_cys_pep_sf"/>
</dbReference>
<dbReference type="InterPro" id="IPR050185">
    <property type="entry name" value="Ub_carboxyl-term_hydrolase"/>
</dbReference>
<dbReference type="PANTHER" id="PTHR21646:SF86">
    <property type="entry name" value="UBIQUITIN CARBOXYL-TERMINAL HYDROLASE"/>
    <property type="match status" value="1"/>
</dbReference>
<evidence type="ECO:0000256" key="5">
    <source>
        <dbReference type="ARBA" id="ARBA00022490"/>
    </source>
</evidence>
<keyword evidence="6" id="KW-0254">Endocytosis</keyword>
<dbReference type="Gene3D" id="3.30.40.10">
    <property type="entry name" value="Zinc/RING finger domain, C3HC4 (zinc finger)"/>
    <property type="match status" value="1"/>
</dbReference>
<dbReference type="PROSITE" id="PS00973">
    <property type="entry name" value="USP_2"/>
    <property type="match status" value="1"/>
</dbReference>
<feature type="domain" description="DUSP" evidence="17">
    <location>
        <begin position="544"/>
        <end position="650"/>
    </location>
</feature>
<feature type="compositionally biased region" description="Acidic residues" evidence="14">
    <location>
        <begin position="255"/>
        <end position="271"/>
    </location>
</feature>
<dbReference type="InterPro" id="IPR018200">
    <property type="entry name" value="USP_CS"/>
</dbReference>
<dbReference type="InterPro" id="IPR028889">
    <property type="entry name" value="USP"/>
</dbReference>
<keyword evidence="10" id="KW-0862">Zinc</keyword>
<evidence type="ECO:0000259" key="15">
    <source>
        <dbReference type="PROSITE" id="PS50235"/>
    </source>
</evidence>
<dbReference type="PROSITE" id="PS50235">
    <property type="entry name" value="USP_3"/>
    <property type="match status" value="1"/>
</dbReference>
<comment type="catalytic activity">
    <reaction evidence="1 13">
        <text>Thiol-dependent hydrolysis of ester, thioester, amide, peptide and isopeptide bonds formed by the C-terminal Gly of ubiquitin (a 76-residue protein attached to proteins as an intracellular targeting signal).</text>
        <dbReference type="EC" id="3.4.19.12"/>
    </reaction>
</comment>
<gene>
    <name evidence="18" type="ORF">NTJ_08791</name>
</gene>
<dbReference type="Gene3D" id="3.90.70.10">
    <property type="entry name" value="Cysteine proteinases"/>
    <property type="match status" value="1"/>
</dbReference>
<dbReference type="Pfam" id="PF02148">
    <property type="entry name" value="zf-UBP"/>
    <property type="match status" value="1"/>
</dbReference>
<comment type="similarity">
    <text evidence="4">Belongs to the peptidase C19 family. USP20/USP33 subfamily.</text>
</comment>
<proteinExistence type="inferred from homology"/>
<name>A0ABN7AUX0_9HEMI</name>